<dbReference type="EMBL" id="UGOB01000001">
    <property type="protein sequence ID" value="STX40850.1"/>
    <property type="molecule type" value="Genomic_DNA"/>
</dbReference>
<evidence type="ECO:0000313" key="4">
    <source>
        <dbReference type="Proteomes" id="UP000254476"/>
    </source>
</evidence>
<evidence type="ECO:0000313" key="2">
    <source>
        <dbReference type="EMBL" id="STX40850.1"/>
    </source>
</evidence>
<dbReference type="Proteomes" id="UP000054691">
    <property type="component" value="Unassembled WGS sequence"/>
</dbReference>
<dbReference type="Proteomes" id="UP000254476">
    <property type="component" value="Unassembled WGS sequence"/>
</dbReference>
<reference evidence="2 4" key="2">
    <citation type="submission" date="2018-06" db="EMBL/GenBank/DDBJ databases">
        <authorList>
            <consortium name="Pathogen Informatics"/>
            <person name="Doyle S."/>
        </authorList>
    </citation>
    <scope>NUCLEOTIDE SEQUENCE [LARGE SCALE GENOMIC DNA]</scope>
    <source>
        <strain evidence="2 4">NCTC12388</strain>
    </source>
</reference>
<organism evidence="2 4">
    <name type="scientific">Legionella gratiana</name>
    <dbReference type="NCBI Taxonomy" id="45066"/>
    <lineage>
        <taxon>Bacteria</taxon>
        <taxon>Pseudomonadati</taxon>
        <taxon>Pseudomonadota</taxon>
        <taxon>Gammaproteobacteria</taxon>
        <taxon>Legionellales</taxon>
        <taxon>Legionellaceae</taxon>
        <taxon>Legionella</taxon>
    </lineage>
</organism>
<evidence type="ECO:0000313" key="1">
    <source>
        <dbReference type="EMBL" id="KTD11686.1"/>
    </source>
</evidence>
<sequence>MSYAKNIVDLNNIKQRSGEILLVNSATAKMDGFRLYICTPVPYKTNSDDEKELKPEVRFIANRTIGKFHINEEIKKKNSTFCFQIIMNIANQVILSDIQLKKQRHTVFINKLWNGLNADHKNEIIKTIYEKKPFLLSNKATVYRSIIEGNNTQEFFDLACQRYPIALPDTVEPQYASHVIYISNKDLNSKEGIESIALYTQKHPHECCIVTQKSALLHVLNHHKRENQTLTLVIFAHNNVNKKKAFLDWTIETAGKELGTLLNENPCIGHLNMFTCHSGSLDSTKLNKAIFYEKSTGKQDLSRSLSVYPQSALPEDNPFTPDTLAHQIHQVVSSNICTNKRGPITMTFSPIYILAWNNQFIGTSNEYQYFFNEKNSLLHYKKITTFLGDESLFNGVCLSKSNHHKKSRPKATLINNEIVIQTPLSSPHAFFGRLSPKSENDLSNQYRKQVDLEPSSI</sequence>
<gene>
    <name evidence="1" type="ORF">Lgra_1144</name>
    <name evidence="2" type="ORF">NCTC12388_00087</name>
</gene>
<name>A0A378J8I1_9GAMM</name>
<protein>
    <submittedName>
        <fullName evidence="2">Uncharacterized protein</fullName>
    </submittedName>
</protein>
<dbReference type="OrthoDB" id="5652740at2"/>
<dbReference type="EMBL" id="LNYE01000020">
    <property type="protein sequence ID" value="KTD11686.1"/>
    <property type="molecule type" value="Genomic_DNA"/>
</dbReference>
<accession>A0A378J8I1</accession>
<evidence type="ECO:0000313" key="3">
    <source>
        <dbReference type="Proteomes" id="UP000054691"/>
    </source>
</evidence>
<reference evidence="1 3" key="1">
    <citation type="submission" date="2015-11" db="EMBL/GenBank/DDBJ databases">
        <title>Genomic analysis of 38 Legionella species identifies large and diverse effector repertoires.</title>
        <authorList>
            <person name="Burstein D."/>
            <person name="Amaro F."/>
            <person name="Zusman T."/>
            <person name="Lifshitz Z."/>
            <person name="Cohen O."/>
            <person name="Gilbert J.A."/>
            <person name="Pupko T."/>
            <person name="Shuman H.A."/>
            <person name="Segal G."/>
        </authorList>
    </citation>
    <scope>NUCLEOTIDE SEQUENCE [LARGE SCALE GENOMIC DNA]</scope>
    <source>
        <strain evidence="1 3">Lyon 8420412</strain>
    </source>
</reference>
<proteinExistence type="predicted"/>
<keyword evidence="3" id="KW-1185">Reference proteome</keyword>
<dbReference type="AlphaFoldDB" id="A0A378J8I1"/>
<dbReference type="RefSeq" id="WP_058498310.1">
    <property type="nucleotide sequence ID" value="NZ_CAAAHW010000006.1"/>
</dbReference>